<keyword evidence="3" id="KW-0813">Transport</keyword>
<keyword evidence="5 8" id="KW-0812">Transmembrane</keyword>
<dbReference type="OrthoDB" id="2078716at2"/>
<dbReference type="RefSeq" id="WP_111145085.1">
    <property type="nucleotide sequence ID" value="NZ_QKRB01000025.1"/>
</dbReference>
<dbReference type="GO" id="GO:0016020">
    <property type="term" value="C:membrane"/>
    <property type="evidence" value="ECO:0007669"/>
    <property type="project" value="UniProtKB-SubCell"/>
</dbReference>
<dbReference type="GO" id="GO:0009847">
    <property type="term" value="P:spore germination"/>
    <property type="evidence" value="ECO:0007669"/>
    <property type="project" value="InterPro"/>
</dbReference>
<comment type="similarity">
    <text evidence="2">Belongs to the amino acid-polyamine-organocation (APC) superfamily. Spore germination protein (SGP) (TC 2.A.3.9) family.</text>
</comment>
<keyword evidence="7 8" id="KW-0472">Membrane</keyword>
<comment type="caution">
    <text evidence="9">The sequence shown here is derived from an EMBL/GenBank/DDBJ whole genome shotgun (WGS) entry which is preliminary data.</text>
</comment>
<feature type="transmembrane region" description="Helical" evidence="8">
    <location>
        <begin position="268"/>
        <end position="293"/>
    </location>
</feature>
<evidence type="ECO:0000313" key="10">
    <source>
        <dbReference type="Proteomes" id="UP000249522"/>
    </source>
</evidence>
<comment type="subcellular location">
    <subcellularLocation>
        <location evidence="1">Membrane</location>
        <topology evidence="1">Multi-pass membrane protein</topology>
    </subcellularLocation>
</comment>
<evidence type="ECO:0000256" key="8">
    <source>
        <dbReference type="SAM" id="Phobius"/>
    </source>
</evidence>
<evidence type="ECO:0000256" key="7">
    <source>
        <dbReference type="ARBA" id="ARBA00023136"/>
    </source>
</evidence>
<dbReference type="Pfam" id="PF03845">
    <property type="entry name" value="Spore_permease"/>
    <property type="match status" value="1"/>
</dbReference>
<organism evidence="9 10">
    <name type="scientific">Paenibacillus sambharensis</name>
    <dbReference type="NCBI Taxonomy" id="1803190"/>
    <lineage>
        <taxon>Bacteria</taxon>
        <taxon>Bacillati</taxon>
        <taxon>Bacillota</taxon>
        <taxon>Bacilli</taxon>
        <taxon>Bacillales</taxon>
        <taxon>Paenibacillaceae</taxon>
        <taxon>Paenibacillus</taxon>
    </lineage>
</organism>
<evidence type="ECO:0000256" key="3">
    <source>
        <dbReference type="ARBA" id="ARBA00022448"/>
    </source>
</evidence>
<evidence type="ECO:0000256" key="6">
    <source>
        <dbReference type="ARBA" id="ARBA00022989"/>
    </source>
</evidence>
<sequence>MKIQIPSGMLLALVINIVYAKAIGVTQGIMAREVGSDMWIATLAATAQGMVIMALTAAVLRKHPDCDFITFAEKQLGGWFGKLVAVLIFAFFLFSFGPIMVTFVYHLKDYFLPEAPTILFVLVGCIVGVYGCYLGLEVMGRMAYVGLASIMLLNTLLLIGSMHEFDIQNLRPVLESSASSILWASRQHNTDWAMATLMTAIILPYVRSPAKRGRAGVIGMVYGGLFILMWPLLETGVLSASVTSEYIVACMQMARSAHIGQFLHRYEMIMIALFATSALIQIMMSLYCASFCLMRITGRSDYRPMIIPVSLLLGGFGYWLVDDHLRAMSFTDNYWPLICMPIAFGLPVLLWLVSLIKRRRIA</sequence>
<feature type="transmembrane region" description="Helical" evidence="8">
    <location>
        <begin position="143"/>
        <end position="162"/>
    </location>
</feature>
<dbReference type="AlphaFoldDB" id="A0A2W1LB33"/>
<dbReference type="EMBL" id="QKRB01000025">
    <property type="protein sequence ID" value="PZD97458.1"/>
    <property type="molecule type" value="Genomic_DNA"/>
</dbReference>
<gene>
    <name evidence="9" type="ORF">DNH61_02355</name>
</gene>
<dbReference type="PANTHER" id="PTHR34975">
    <property type="entry name" value="SPORE GERMINATION PROTEIN A2"/>
    <property type="match status" value="1"/>
</dbReference>
<feature type="transmembrane region" description="Helical" evidence="8">
    <location>
        <begin position="192"/>
        <end position="208"/>
    </location>
</feature>
<dbReference type="Proteomes" id="UP000249522">
    <property type="component" value="Unassembled WGS sequence"/>
</dbReference>
<reference evidence="9 10" key="1">
    <citation type="submission" date="2018-06" db="EMBL/GenBank/DDBJ databases">
        <title>Paenibacillus imtechensis sp. nov.</title>
        <authorList>
            <person name="Pinnaka A.K."/>
            <person name="Singh H."/>
            <person name="Kaur M."/>
        </authorList>
    </citation>
    <scope>NUCLEOTIDE SEQUENCE [LARGE SCALE GENOMIC DNA]</scope>
    <source>
        <strain evidence="9 10">SMB1</strain>
    </source>
</reference>
<evidence type="ECO:0000256" key="5">
    <source>
        <dbReference type="ARBA" id="ARBA00022692"/>
    </source>
</evidence>
<accession>A0A2W1LB33</accession>
<dbReference type="InterPro" id="IPR004761">
    <property type="entry name" value="Spore_GerAB"/>
</dbReference>
<feature type="transmembrane region" description="Helical" evidence="8">
    <location>
        <begin position="305"/>
        <end position="321"/>
    </location>
</feature>
<feature type="transmembrane region" description="Helical" evidence="8">
    <location>
        <begin position="333"/>
        <end position="356"/>
    </location>
</feature>
<dbReference type="PANTHER" id="PTHR34975:SF2">
    <property type="entry name" value="SPORE GERMINATION PROTEIN A2"/>
    <property type="match status" value="1"/>
</dbReference>
<evidence type="ECO:0000313" key="9">
    <source>
        <dbReference type="EMBL" id="PZD97458.1"/>
    </source>
</evidence>
<feature type="transmembrane region" description="Helical" evidence="8">
    <location>
        <begin position="215"/>
        <end position="233"/>
    </location>
</feature>
<evidence type="ECO:0000256" key="1">
    <source>
        <dbReference type="ARBA" id="ARBA00004141"/>
    </source>
</evidence>
<evidence type="ECO:0000256" key="2">
    <source>
        <dbReference type="ARBA" id="ARBA00007998"/>
    </source>
</evidence>
<feature type="transmembrane region" description="Helical" evidence="8">
    <location>
        <begin position="80"/>
        <end position="105"/>
    </location>
</feature>
<evidence type="ECO:0000256" key="4">
    <source>
        <dbReference type="ARBA" id="ARBA00022544"/>
    </source>
</evidence>
<feature type="transmembrane region" description="Helical" evidence="8">
    <location>
        <begin position="38"/>
        <end position="60"/>
    </location>
</feature>
<feature type="transmembrane region" description="Helical" evidence="8">
    <location>
        <begin position="117"/>
        <end position="136"/>
    </location>
</feature>
<keyword evidence="4" id="KW-0309">Germination</keyword>
<protein>
    <submittedName>
        <fullName evidence="9">Spore gernimation protein</fullName>
    </submittedName>
</protein>
<proteinExistence type="inferred from homology"/>
<name>A0A2W1LB33_9BACL</name>
<keyword evidence="10" id="KW-1185">Reference proteome</keyword>
<keyword evidence="6 8" id="KW-1133">Transmembrane helix</keyword>